<evidence type="ECO:0000313" key="2">
    <source>
        <dbReference type="Proteomes" id="UP000243579"/>
    </source>
</evidence>
<sequence>MDESGCGFAPSTPAMAWTSESFGAYMASEAPKFVEYVLSSLDALKSSESSSTDQGSFDKMQIKNARQWTLDHVCYRCETEEEYNHLSTAVLPAMATLLVESEVGGRPIATFKLREAILLGNGKSVDVLEVPMPKPGSFYKRGLEHAEIVVPFDLDKFVEANEALFWDLKGMTKASNREARIALGPDYNVKFHEQTLETVIADELRALRHE</sequence>
<dbReference type="PANTHER" id="PTHR37519:SF1">
    <property type="entry name" value="DIHYDROXYBIPHENYL DIOXYGENASE DOMAIN-CONTAINING PROTEIN"/>
    <property type="match status" value="1"/>
</dbReference>
<gene>
    <name evidence="1" type="ORF">ACHHYP_13388</name>
</gene>
<accession>A0A1V9YFE9</accession>
<dbReference type="Gene3D" id="3.10.180.10">
    <property type="entry name" value="2,3-Dihydroxybiphenyl 1,2-Dioxygenase, domain 1"/>
    <property type="match status" value="1"/>
</dbReference>
<proteinExistence type="predicted"/>
<reference evidence="1 2" key="1">
    <citation type="journal article" date="2014" name="Genome Biol. Evol.">
        <title>The secreted proteins of Achlya hypogyna and Thraustotheca clavata identify the ancestral oomycete secretome and reveal gene acquisitions by horizontal gene transfer.</title>
        <authorList>
            <person name="Misner I."/>
            <person name="Blouin N."/>
            <person name="Leonard G."/>
            <person name="Richards T.A."/>
            <person name="Lane C.E."/>
        </authorList>
    </citation>
    <scope>NUCLEOTIDE SEQUENCE [LARGE SCALE GENOMIC DNA]</scope>
    <source>
        <strain evidence="1 2">ATCC 48635</strain>
    </source>
</reference>
<dbReference type="InterPro" id="IPR029068">
    <property type="entry name" value="Glyas_Bleomycin-R_OHBP_Dase"/>
</dbReference>
<evidence type="ECO:0000313" key="1">
    <source>
        <dbReference type="EMBL" id="OQR84422.1"/>
    </source>
</evidence>
<dbReference type="OrthoDB" id="17928at2759"/>
<dbReference type="AlphaFoldDB" id="A0A1V9YFE9"/>
<dbReference type="SUPFAM" id="SSF54593">
    <property type="entry name" value="Glyoxalase/Bleomycin resistance protein/Dihydroxybiphenyl dioxygenase"/>
    <property type="match status" value="1"/>
</dbReference>
<name>A0A1V9YFE9_ACHHY</name>
<organism evidence="1 2">
    <name type="scientific">Achlya hypogyna</name>
    <name type="common">Oomycete</name>
    <name type="synonym">Protoachlya hypogyna</name>
    <dbReference type="NCBI Taxonomy" id="1202772"/>
    <lineage>
        <taxon>Eukaryota</taxon>
        <taxon>Sar</taxon>
        <taxon>Stramenopiles</taxon>
        <taxon>Oomycota</taxon>
        <taxon>Saprolegniomycetes</taxon>
        <taxon>Saprolegniales</taxon>
        <taxon>Achlyaceae</taxon>
        <taxon>Achlya</taxon>
    </lineage>
</organism>
<dbReference type="PANTHER" id="PTHR37519">
    <property type="match status" value="1"/>
</dbReference>
<dbReference type="Proteomes" id="UP000243579">
    <property type="component" value="Unassembled WGS sequence"/>
</dbReference>
<comment type="caution">
    <text evidence="1">The sequence shown here is derived from an EMBL/GenBank/DDBJ whole genome shotgun (WGS) entry which is preliminary data.</text>
</comment>
<protein>
    <submittedName>
        <fullName evidence="1">YecM protein</fullName>
    </submittedName>
</protein>
<keyword evidence="2" id="KW-1185">Reference proteome</keyword>
<dbReference type="InterPro" id="IPR010393">
    <property type="entry name" value="DUF991_YecM-like"/>
</dbReference>
<dbReference type="Pfam" id="PF06185">
    <property type="entry name" value="YecM"/>
    <property type="match status" value="1"/>
</dbReference>
<dbReference type="EMBL" id="JNBR01001862">
    <property type="protein sequence ID" value="OQR84422.1"/>
    <property type="molecule type" value="Genomic_DNA"/>
</dbReference>